<gene>
    <name evidence="2" type="ORF">DM826_09225</name>
</gene>
<dbReference type="Pfam" id="PF12643">
    <property type="entry name" value="MazG-like"/>
    <property type="match status" value="1"/>
</dbReference>
<keyword evidence="2" id="KW-0378">Hydrolase</keyword>
<dbReference type="GO" id="GO:0047429">
    <property type="term" value="F:nucleoside triphosphate diphosphatase activity"/>
    <property type="evidence" value="ECO:0007669"/>
    <property type="project" value="InterPro"/>
</dbReference>
<reference evidence="2 3" key="1">
    <citation type="submission" date="2018-06" db="EMBL/GenBank/DDBJ databases">
        <title>Halonotius sp. F13-13 a new haloarchaeeon isolated from a solar saltern from Isla Cristina, Huelva, Spain.</title>
        <authorList>
            <person name="Duran-Viseras A."/>
            <person name="Sanchez-Porro C."/>
            <person name="Ventosa A."/>
        </authorList>
    </citation>
    <scope>NUCLEOTIDE SEQUENCE [LARGE SCALE GENOMIC DNA]</scope>
    <source>
        <strain evidence="2 3">F13-13</strain>
    </source>
</reference>
<dbReference type="InterPro" id="IPR025984">
    <property type="entry name" value="DCTPP"/>
</dbReference>
<dbReference type="PIRSF" id="PIRSF029826">
    <property type="entry name" value="UCP029826_pph"/>
    <property type="match status" value="1"/>
</dbReference>
<sequence length="123" mass="14482">MSDNLRELQNRQEQFIDERGWNQFHTPKSLAMAISVESNELVELFQWHDNLPAGAYAEDSKIRDDVKDELADIVIYSLSMASAFDLDLSEVIETKLEKNEQRFDLTESEEIREELSEWKRKED</sequence>
<name>A0A3A6PW78_9EURY</name>
<dbReference type="OrthoDB" id="147562at2157"/>
<dbReference type="SUPFAM" id="SSF101386">
    <property type="entry name" value="all-alpha NTP pyrophosphatases"/>
    <property type="match status" value="1"/>
</dbReference>
<comment type="caution">
    <text evidence="2">The sequence shown here is derived from an EMBL/GenBank/DDBJ whole genome shotgun (WGS) entry which is preliminary data.</text>
</comment>
<evidence type="ECO:0000256" key="1">
    <source>
        <dbReference type="SAM" id="MobiDB-lite"/>
    </source>
</evidence>
<feature type="compositionally biased region" description="Basic and acidic residues" evidence="1">
    <location>
        <begin position="113"/>
        <end position="123"/>
    </location>
</feature>
<proteinExistence type="predicted"/>
<dbReference type="GO" id="GO:0009143">
    <property type="term" value="P:nucleoside triphosphate catabolic process"/>
    <property type="evidence" value="ECO:0007669"/>
    <property type="project" value="InterPro"/>
</dbReference>
<dbReference type="AlphaFoldDB" id="A0A3A6PW78"/>
<evidence type="ECO:0000313" key="2">
    <source>
        <dbReference type="EMBL" id="RJX42549.1"/>
    </source>
</evidence>
<dbReference type="Proteomes" id="UP000276588">
    <property type="component" value="Unassembled WGS sequence"/>
</dbReference>
<organism evidence="2 3">
    <name type="scientific">Halonotius aquaticus</name>
    <dbReference type="NCBI Taxonomy" id="2216978"/>
    <lineage>
        <taxon>Archaea</taxon>
        <taxon>Methanobacteriati</taxon>
        <taxon>Methanobacteriota</taxon>
        <taxon>Stenosarchaea group</taxon>
        <taxon>Halobacteria</taxon>
        <taxon>Halobacteriales</taxon>
        <taxon>Haloferacaceae</taxon>
        <taxon>Halonotius</taxon>
    </lineage>
</organism>
<feature type="region of interest" description="Disordered" evidence="1">
    <location>
        <begin position="102"/>
        <end position="123"/>
    </location>
</feature>
<dbReference type="PANTHER" id="PTHR46523">
    <property type="entry name" value="DCTP PYROPHOSPHATASE 1"/>
    <property type="match status" value="1"/>
</dbReference>
<dbReference type="RefSeq" id="WP_120103113.1">
    <property type="nucleotide sequence ID" value="NZ_QKNY01000014.1"/>
</dbReference>
<protein>
    <submittedName>
        <fullName evidence="2">Nucleotide pyrophosphohydrolase</fullName>
    </submittedName>
</protein>
<dbReference type="PANTHER" id="PTHR46523:SF1">
    <property type="entry name" value="DCTP PYROPHOSPHATASE 1"/>
    <property type="match status" value="1"/>
</dbReference>
<accession>A0A3A6PW78</accession>
<dbReference type="Gene3D" id="1.10.287.1080">
    <property type="entry name" value="MazG-like"/>
    <property type="match status" value="1"/>
</dbReference>
<keyword evidence="3" id="KW-1185">Reference proteome</keyword>
<dbReference type="CDD" id="cd11537">
    <property type="entry name" value="NTP-PPase_RS21-C6_like"/>
    <property type="match status" value="1"/>
</dbReference>
<dbReference type="EMBL" id="QKNY01000014">
    <property type="protein sequence ID" value="RJX42549.1"/>
    <property type="molecule type" value="Genomic_DNA"/>
</dbReference>
<evidence type="ECO:0000313" key="3">
    <source>
        <dbReference type="Proteomes" id="UP000276588"/>
    </source>
</evidence>
<dbReference type="InterPro" id="IPR052555">
    <property type="entry name" value="dCTP_Pyrophosphatase"/>
</dbReference>